<feature type="region of interest" description="Disordered" evidence="1">
    <location>
        <begin position="81"/>
        <end position="105"/>
    </location>
</feature>
<dbReference type="InterPro" id="IPR051354">
    <property type="entry name" value="Transposase_27_IS1"/>
</dbReference>
<evidence type="ECO:0000313" key="2">
    <source>
        <dbReference type="EMBL" id="PQV64295.1"/>
    </source>
</evidence>
<keyword evidence="3" id="KW-1185">Reference proteome</keyword>
<protein>
    <submittedName>
        <fullName evidence="2">Uncharacterized protein</fullName>
    </submittedName>
</protein>
<dbReference type="Proteomes" id="UP000237684">
    <property type="component" value="Unassembled WGS sequence"/>
</dbReference>
<accession>A0A2S8SU28</accession>
<dbReference type="PANTHER" id="PTHR33293">
    <property type="entry name" value="INSERTION ELEMENT IS1 1 PROTEIN INSB-RELATED"/>
    <property type="match status" value="1"/>
</dbReference>
<comment type="caution">
    <text evidence="2">The sequence shown here is derived from an EMBL/GenBank/DDBJ whole genome shotgun (WGS) entry which is preliminary data.</text>
</comment>
<organism evidence="2 3">
    <name type="scientific">Abditibacterium utsteinense</name>
    <dbReference type="NCBI Taxonomy" id="1960156"/>
    <lineage>
        <taxon>Bacteria</taxon>
        <taxon>Pseudomonadati</taxon>
        <taxon>Abditibacteriota</taxon>
        <taxon>Abditibacteriia</taxon>
        <taxon>Abditibacteriales</taxon>
        <taxon>Abditibacteriaceae</taxon>
        <taxon>Abditibacterium</taxon>
    </lineage>
</organism>
<reference evidence="2 3" key="1">
    <citation type="journal article" date="2018" name="Syst. Appl. Microbiol.">
        <title>Abditibacterium utsteinense sp. nov., the first cultivated member of candidate phylum FBP, isolated from ice-free Antarctic soil samples.</title>
        <authorList>
            <person name="Tahon G."/>
            <person name="Tytgat B."/>
            <person name="Lebbe L."/>
            <person name="Carlier A."/>
            <person name="Willems A."/>
        </authorList>
    </citation>
    <scope>NUCLEOTIDE SEQUENCE [LARGE SCALE GENOMIC DNA]</scope>
    <source>
        <strain evidence="2 3">LMG 29911</strain>
    </source>
</reference>
<evidence type="ECO:0000313" key="3">
    <source>
        <dbReference type="Proteomes" id="UP000237684"/>
    </source>
</evidence>
<proteinExistence type="predicted"/>
<dbReference type="EMBL" id="NIGF01000006">
    <property type="protein sequence ID" value="PQV64295.1"/>
    <property type="molecule type" value="Genomic_DNA"/>
</dbReference>
<dbReference type="InParanoid" id="A0A2S8SU28"/>
<dbReference type="AlphaFoldDB" id="A0A2S8SU28"/>
<dbReference type="PANTHER" id="PTHR33293:SF1">
    <property type="entry name" value="INSERTION ELEMENT IS1 1 PROTEIN INSB-RELATED"/>
    <property type="match status" value="1"/>
</dbReference>
<name>A0A2S8SU28_9BACT</name>
<gene>
    <name evidence="2" type="ORF">B1R32_106141</name>
</gene>
<evidence type="ECO:0000256" key="1">
    <source>
        <dbReference type="SAM" id="MobiDB-lite"/>
    </source>
</evidence>
<sequence>MVYMACYHCGSEKLKKNGKSRGGKQQYVCHGCGRSSVANAQSGGHSEAFQEQILALYFERPSMRGIQRSTGVSRQTLSRWLKKRHADAAGEPALSGTDAAPGPER</sequence>
<dbReference type="SUPFAM" id="SSF46689">
    <property type="entry name" value="Homeodomain-like"/>
    <property type="match status" value="1"/>
</dbReference>
<dbReference type="InterPro" id="IPR009057">
    <property type="entry name" value="Homeodomain-like_sf"/>
</dbReference>